<evidence type="ECO:0000256" key="4">
    <source>
        <dbReference type="ARBA" id="ARBA00022605"/>
    </source>
</evidence>
<evidence type="ECO:0000256" key="7">
    <source>
        <dbReference type="ARBA" id="ARBA00023299"/>
    </source>
</evidence>
<evidence type="ECO:0000256" key="1">
    <source>
        <dbReference type="ARBA" id="ARBA00005099"/>
    </source>
</evidence>
<evidence type="ECO:0000256" key="9">
    <source>
        <dbReference type="ARBA" id="ARBA00049007"/>
    </source>
</evidence>
<keyword evidence="7 10" id="KW-0718">Serine biosynthesis</keyword>
<feature type="binding site" evidence="10">
    <location>
        <position position="106"/>
    </location>
    <ligand>
        <name>L-glutamate</name>
        <dbReference type="ChEBI" id="CHEBI:29985"/>
    </ligand>
</feature>
<keyword evidence="5 10" id="KW-0808">Transferase</keyword>
<keyword evidence="10" id="KW-0963">Cytoplasm</keyword>
<feature type="binding site" evidence="10">
    <location>
        <position position="236"/>
    </location>
    <ligand>
        <name>pyridoxal 5'-phosphate</name>
        <dbReference type="ChEBI" id="CHEBI:597326"/>
    </ligand>
</feature>
<dbReference type="SUPFAM" id="SSF53383">
    <property type="entry name" value="PLP-dependent transferases"/>
    <property type="match status" value="1"/>
</dbReference>
<evidence type="ECO:0000256" key="2">
    <source>
        <dbReference type="ARBA" id="ARBA00006904"/>
    </source>
</evidence>
<dbReference type="PROSITE" id="PS00595">
    <property type="entry name" value="AA_TRANSFER_CLASS_5"/>
    <property type="match status" value="1"/>
</dbReference>
<evidence type="ECO:0000259" key="11">
    <source>
        <dbReference type="Pfam" id="PF00266"/>
    </source>
</evidence>
<proteinExistence type="inferred from homology"/>
<protein>
    <recommendedName>
        <fullName evidence="10">Phosphoserine aminotransferase</fullName>
        <ecNumber evidence="10">2.6.1.52</ecNumber>
    </recommendedName>
    <alternativeName>
        <fullName evidence="10">Phosphohydroxythreonine aminotransferase</fullName>
        <shortName evidence="10">PSAT</shortName>
    </alternativeName>
</protein>
<feature type="binding site" evidence="10">
    <location>
        <position position="216"/>
    </location>
    <ligand>
        <name>pyridoxal 5'-phosphate</name>
        <dbReference type="ChEBI" id="CHEBI:597326"/>
    </ligand>
</feature>
<evidence type="ECO:0000313" key="12">
    <source>
        <dbReference type="EMBL" id="PXF21258.1"/>
    </source>
</evidence>
<evidence type="ECO:0000256" key="3">
    <source>
        <dbReference type="ARBA" id="ARBA00022576"/>
    </source>
</evidence>
<dbReference type="InterPro" id="IPR020578">
    <property type="entry name" value="Aminotrans_V_PyrdxlP_BS"/>
</dbReference>
<dbReference type="FunFam" id="3.40.640.10:FF:000010">
    <property type="entry name" value="Phosphoserine aminotransferase"/>
    <property type="match status" value="1"/>
</dbReference>
<dbReference type="Pfam" id="PF00266">
    <property type="entry name" value="Aminotran_5"/>
    <property type="match status" value="1"/>
</dbReference>
<dbReference type="Gene3D" id="3.40.640.10">
    <property type="entry name" value="Type I PLP-dependent aspartate aminotransferase-like (Major domain)"/>
    <property type="match status" value="1"/>
</dbReference>
<reference evidence="12 13" key="1">
    <citation type="journal article" date="2015" name="Nat. Commun.">
        <title>Genomic and transcriptomic evidence for scavenging of diverse organic compounds by widespread deep-sea archaea.</title>
        <authorList>
            <person name="Li M."/>
            <person name="Baker B.J."/>
            <person name="Anantharaman K."/>
            <person name="Jain S."/>
            <person name="Breier J.A."/>
            <person name="Dick G.J."/>
        </authorList>
    </citation>
    <scope>NUCLEOTIDE SEQUENCE [LARGE SCALE GENOMIC DNA]</scope>
    <source>
        <strain evidence="12">Cayman_51_deep</strain>
    </source>
</reference>
<comment type="catalytic activity">
    <reaction evidence="9 10">
        <text>O-phospho-L-serine + 2-oxoglutarate = 3-phosphooxypyruvate + L-glutamate</text>
        <dbReference type="Rhea" id="RHEA:14329"/>
        <dbReference type="ChEBI" id="CHEBI:16810"/>
        <dbReference type="ChEBI" id="CHEBI:18110"/>
        <dbReference type="ChEBI" id="CHEBI:29985"/>
        <dbReference type="ChEBI" id="CHEBI:57524"/>
        <dbReference type="EC" id="2.6.1.52"/>
    </reaction>
</comment>
<keyword evidence="4 10" id="KW-0028">Amino-acid biosynthesis</keyword>
<dbReference type="GO" id="GO:0030170">
    <property type="term" value="F:pyridoxal phosphate binding"/>
    <property type="evidence" value="ECO:0007669"/>
    <property type="project" value="UniProtKB-UniRule"/>
</dbReference>
<dbReference type="InterPro" id="IPR015422">
    <property type="entry name" value="PyrdxlP-dep_Trfase_small"/>
</dbReference>
<feature type="binding site" evidence="10">
    <location>
        <position position="259"/>
    </location>
    <ligand>
        <name>pyridoxal 5'-phosphate</name>
        <dbReference type="ChEBI" id="CHEBI:597326"/>
    </ligand>
</feature>
<dbReference type="UniPathway" id="UPA00135">
    <property type="reaction ID" value="UER00197"/>
</dbReference>
<evidence type="ECO:0000256" key="5">
    <source>
        <dbReference type="ARBA" id="ARBA00022679"/>
    </source>
</evidence>
<comment type="cofactor">
    <cofactor evidence="10">
        <name>pyridoxal 5'-phosphate</name>
        <dbReference type="ChEBI" id="CHEBI:597326"/>
    </cofactor>
    <text evidence="10">Binds 1 pyridoxal phosphate per subunit.</text>
</comment>
<dbReference type="EC" id="2.6.1.52" evidence="10"/>
<keyword evidence="6 10" id="KW-0663">Pyridoxal phosphate</keyword>
<evidence type="ECO:0000256" key="6">
    <source>
        <dbReference type="ARBA" id="ARBA00022898"/>
    </source>
</evidence>
<feature type="modified residue" description="N6-(pyridoxal phosphate)lysine" evidence="10">
    <location>
        <position position="260"/>
    </location>
</feature>
<dbReference type="PANTHER" id="PTHR43247">
    <property type="entry name" value="PHOSPHOSERINE AMINOTRANSFERASE"/>
    <property type="match status" value="1"/>
</dbReference>
<comment type="pathway">
    <text evidence="10">Cofactor biosynthesis; pyridoxine 5'-phosphate biosynthesis; pyridoxine 5'-phosphate from D-erythrose 4-phosphate: step 3/5.</text>
</comment>
<evidence type="ECO:0000313" key="13">
    <source>
        <dbReference type="Proteomes" id="UP000248161"/>
    </source>
</evidence>
<feature type="domain" description="Aminotransferase class V" evidence="11">
    <location>
        <begin position="69"/>
        <end position="412"/>
    </location>
</feature>
<comment type="function">
    <text evidence="10">Catalyzes the reversible conversion of 3-phosphohydroxypyruvate to phosphoserine and of 3-hydroxy-2-oxo-4-phosphonooxybutanoate to phosphohydroxythreonine.</text>
</comment>
<keyword evidence="10" id="KW-0664">Pyridoxine biosynthesis</keyword>
<comment type="subunit">
    <text evidence="10">Homodimer.</text>
</comment>
<accession>A0A2V3HQ25</accession>
<gene>
    <name evidence="10" type="primary">serC</name>
    <name evidence="12" type="ORF">CXX69_05105</name>
</gene>
<dbReference type="GO" id="GO:0004648">
    <property type="term" value="F:O-phospho-L-serine:2-oxoglutarate aminotransferase activity"/>
    <property type="evidence" value="ECO:0007669"/>
    <property type="project" value="UniProtKB-UniRule"/>
</dbReference>
<sequence>MNLDLDVGLIGRQSQRRNVDVAGALQHDEAYAKHISPSGHPKINPVVGSDGLKDPKRARRAVESVGRIHNFGAGPAVLPIEVVEEVAAALPNLLDSGFGLLEVSHRSATFQSVIDSAMERIRRVLSVPDDYEVLFLQGGASTQFYMTALNLIGEGEKADFLVTGGWSQKALREAGRVGDAAAAWDDSANGFRSVPQDGDYSIREDAAYVHYTSNNTLYGTQYHHLPDSGGKPRVVDASSDICGVPIDVSAHDVIYAGAQKNLGASGVTLVIISPWALSRGKEGLPTMLDYNTHVSKGSMFNTPNTSGIYILDRVFAWIEQNGGLEGAIERNRTKAALLYGELDRSDFWRPHAHGGSRSVMNVTWRLADEALESVFLAEAEAARMGGLKGHQCIGGIRASMYNSCSMESVKALVGFMRDFESRHG</sequence>
<dbReference type="PIRSF" id="PIRSF000525">
    <property type="entry name" value="SerC"/>
    <property type="match status" value="1"/>
</dbReference>
<dbReference type="InterPro" id="IPR022278">
    <property type="entry name" value="Pser_aminoTfrase"/>
</dbReference>
<dbReference type="Gene3D" id="3.90.1150.10">
    <property type="entry name" value="Aspartate Aminotransferase, domain 1"/>
    <property type="match status" value="1"/>
</dbReference>
<dbReference type="HAMAP" id="MF_00160">
    <property type="entry name" value="SerC_aminotrans_5"/>
    <property type="match status" value="1"/>
</dbReference>
<dbReference type="UniPathway" id="UPA00244">
    <property type="reaction ID" value="UER00311"/>
</dbReference>
<dbReference type="FunFam" id="3.90.1150.10:FF:000006">
    <property type="entry name" value="Phosphoserine aminotransferase"/>
    <property type="match status" value="1"/>
</dbReference>
<comment type="similarity">
    <text evidence="2 10">Belongs to the class-V pyridoxal-phosphate-dependent aminotransferase family. SerC subfamily.</text>
</comment>
<evidence type="ECO:0000256" key="10">
    <source>
        <dbReference type="HAMAP-Rule" id="MF_00160"/>
    </source>
</evidence>
<organism evidence="12 13">
    <name type="scientific">Candidatus Thalassarchaeum betae</name>
    <dbReference type="NCBI Taxonomy" id="2599289"/>
    <lineage>
        <taxon>Archaea</taxon>
        <taxon>Methanobacteriati</taxon>
        <taxon>Thermoplasmatota</taxon>
        <taxon>Candidatus Poseidoniia</taxon>
        <taxon>Candidatus Poseidoniales</taxon>
        <taxon>Candidatus Thalassarchaeaceae</taxon>
        <taxon>Candidatus Thalassarchaeum</taxon>
    </lineage>
</organism>
<comment type="pathway">
    <text evidence="1 10">Amino-acid biosynthesis; L-serine biosynthesis; L-serine from 3-phospho-D-glycerate: step 2/3.</text>
</comment>
<feature type="binding site" evidence="10">
    <location>
        <begin position="140"/>
        <end position="141"/>
    </location>
    <ligand>
        <name>pyridoxal 5'-phosphate</name>
        <dbReference type="ChEBI" id="CHEBI:597326"/>
    </ligand>
</feature>
<name>A0A2V3HQ25_9ARCH</name>
<dbReference type="InterPro" id="IPR015424">
    <property type="entry name" value="PyrdxlP-dep_Trfase"/>
</dbReference>
<dbReference type="NCBIfam" id="NF003764">
    <property type="entry name" value="PRK05355.1"/>
    <property type="match status" value="1"/>
</dbReference>
<comment type="caution">
    <text evidence="10">Lacks conserved residue(s) required for the propagation of feature annotation.</text>
</comment>
<comment type="catalytic activity">
    <reaction evidence="8 10">
        <text>4-(phosphooxy)-L-threonine + 2-oxoglutarate = (R)-3-hydroxy-2-oxo-4-phosphooxybutanoate + L-glutamate</text>
        <dbReference type="Rhea" id="RHEA:16573"/>
        <dbReference type="ChEBI" id="CHEBI:16810"/>
        <dbReference type="ChEBI" id="CHEBI:29985"/>
        <dbReference type="ChEBI" id="CHEBI:58452"/>
        <dbReference type="ChEBI" id="CHEBI:58538"/>
        <dbReference type="EC" id="2.6.1.52"/>
    </reaction>
</comment>
<dbReference type="InterPro" id="IPR000192">
    <property type="entry name" value="Aminotrans_V_dom"/>
</dbReference>
<feature type="binding site" evidence="10">
    <location>
        <begin position="301"/>
        <end position="302"/>
    </location>
    <ligand>
        <name>pyridoxal 5'-phosphate</name>
        <dbReference type="ChEBI" id="CHEBI:597326"/>
    </ligand>
</feature>
<evidence type="ECO:0000256" key="8">
    <source>
        <dbReference type="ARBA" id="ARBA00047630"/>
    </source>
</evidence>
<dbReference type="GO" id="GO:0006564">
    <property type="term" value="P:L-serine biosynthetic process"/>
    <property type="evidence" value="ECO:0007669"/>
    <property type="project" value="UniProtKB-UniRule"/>
</dbReference>
<comment type="subcellular location">
    <subcellularLocation>
        <location evidence="10">Cytoplasm</location>
    </subcellularLocation>
</comment>
<dbReference type="PANTHER" id="PTHR43247:SF1">
    <property type="entry name" value="PHOSPHOSERINE AMINOTRANSFERASE"/>
    <property type="match status" value="1"/>
</dbReference>
<dbReference type="AlphaFoldDB" id="A0A2V3HQ25"/>
<feature type="binding site" evidence="10">
    <location>
        <position position="166"/>
    </location>
    <ligand>
        <name>pyridoxal 5'-phosphate</name>
        <dbReference type="ChEBI" id="CHEBI:597326"/>
    </ligand>
</feature>
<dbReference type="GO" id="GO:0005737">
    <property type="term" value="C:cytoplasm"/>
    <property type="evidence" value="ECO:0007669"/>
    <property type="project" value="UniProtKB-SubCell"/>
</dbReference>
<dbReference type="InterPro" id="IPR015421">
    <property type="entry name" value="PyrdxlP-dep_Trfase_major"/>
</dbReference>
<keyword evidence="3 10" id="KW-0032">Aminotransferase</keyword>
<dbReference type="Proteomes" id="UP000248161">
    <property type="component" value="Unassembled WGS sequence"/>
</dbReference>
<dbReference type="EMBL" id="PSPG01000010">
    <property type="protein sequence ID" value="PXF21258.1"/>
    <property type="molecule type" value="Genomic_DNA"/>
</dbReference>
<comment type="caution">
    <text evidence="12">The sequence shown here is derived from an EMBL/GenBank/DDBJ whole genome shotgun (WGS) entry which is preliminary data.</text>
</comment>
<dbReference type="GO" id="GO:0008615">
    <property type="term" value="P:pyridoxine biosynthetic process"/>
    <property type="evidence" value="ECO:0007669"/>
    <property type="project" value="UniProtKB-UniRule"/>
</dbReference>